<dbReference type="EMBL" id="CAXLJM020000116">
    <property type="protein sequence ID" value="CAL8137224.1"/>
    <property type="molecule type" value="Genomic_DNA"/>
</dbReference>
<gene>
    <name evidence="1" type="ORF">ODALV1_LOCUS26824</name>
</gene>
<proteinExistence type="predicted"/>
<name>A0ABP1RW38_9HEXA</name>
<reference evidence="1 2" key="1">
    <citation type="submission" date="2024-08" db="EMBL/GenBank/DDBJ databases">
        <authorList>
            <person name="Cucini C."/>
            <person name="Frati F."/>
        </authorList>
    </citation>
    <scope>NUCLEOTIDE SEQUENCE [LARGE SCALE GENOMIC DNA]</scope>
</reference>
<evidence type="ECO:0000313" key="1">
    <source>
        <dbReference type="EMBL" id="CAL8137224.1"/>
    </source>
</evidence>
<accession>A0ABP1RW38</accession>
<comment type="caution">
    <text evidence="1">The sequence shown here is derived from an EMBL/GenBank/DDBJ whole genome shotgun (WGS) entry which is preliminary data.</text>
</comment>
<sequence length="70" mass="7912">MYAAIPNRQGISFVKFWKPYIFSKKEKLQLKASPKIGYSMGPMRIIKKFKAFAIADCIVDWAASGILVAK</sequence>
<protein>
    <submittedName>
        <fullName evidence="1">Uncharacterized protein</fullName>
    </submittedName>
</protein>
<dbReference type="Proteomes" id="UP001642540">
    <property type="component" value="Unassembled WGS sequence"/>
</dbReference>
<keyword evidence="2" id="KW-1185">Reference proteome</keyword>
<organism evidence="1 2">
    <name type="scientific">Orchesella dallaii</name>
    <dbReference type="NCBI Taxonomy" id="48710"/>
    <lineage>
        <taxon>Eukaryota</taxon>
        <taxon>Metazoa</taxon>
        <taxon>Ecdysozoa</taxon>
        <taxon>Arthropoda</taxon>
        <taxon>Hexapoda</taxon>
        <taxon>Collembola</taxon>
        <taxon>Entomobryomorpha</taxon>
        <taxon>Entomobryoidea</taxon>
        <taxon>Orchesellidae</taxon>
        <taxon>Orchesellinae</taxon>
        <taxon>Orchesella</taxon>
    </lineage>
</organism>
<evidence type="ECO:0000313" key="2">
    <source>
        <dbReference type="Proteomes" id="UP001642540"/>
    </source>
</evidence>